<comment type="caution">
    <text evidence="1">The sequence shown here is derived from an EMBL/GenBank/DDBJ whole genome shotgun (WGS) entry which is preliminary data.</text>
</comment>
<name>A0ABS1TYS1_9PROT</name>
<dbReference type="RefSeq" id="WP_202830028.1">
    <property type="nucleotide sequence ID" value="NZ_JAETWB010000001.1"/>
</dbReference>
<protein>
    <submittedName>
        <fullName evidence="1">Uncharacterized protein</fullName>
    </submittedName>
</protein>
<accession>A0ABS1TYS1</accession>
<organism evidence="1 2">
    <name type="scientific">Belnapia arida</name>
    <dbReference type="NCBI Taxonomy" id="2804533"/>
    <lineage>
        <taxon>Bacteria</taxon>
        <taxon>Pseudomonadati</taxon>
        <taxon>Pseudomonadota</taxon>
        <taxon>Alphaproteobacteria</taxon>
        <taxon>Acetobacterales</taxon>
        <taxon>Roseomonadaceae</taxon>
        <taxon>Belnapia</taxon>
    </lineage>
</organism>
<evidence type="ECO:0000313" key="1">
    <source>
        <dbReference type="EMBL" id="MBL6076869.1"/>
    </source>
</evidence>
<reference evidence="1 2" key="1">
    <citation type="submission" date="2021-01" db="EMBL/GenBank/DDBJ databases">
        <title>Belnapia mucosa sp. nov. and Belnapia arida sp. nov., isolated from the Tabernas Desert (Almeria, Spain).</title>
        <authorList>
            <person name="Molina-Menor E."/>
            <person name="Vidal-Verdu A."/>
            <person name="Calonge A."/>
            <person name="Satari L."/>
            <person name="Pereto J."/>
            <person name="Porcar M."/>
        </authorList>
    </citation>
    <scope>NUCLEOTIDE SEQUENCE [LARGE SCALE GENOMIC DNA]</scope>
    <source>
        <strain evidence="1 2">T18</strain>
    </source>
</reference>
<evidence type="ECO:0000313" key="2">
    <source>
        <dbReference type="Proteomes" id="UP000660885"/>
    </source>
</evidence>
<dbReference type="Proteomes" id="UP000660885">
    <property type="component" value="Unassembled WGS sequence"/>
</dbReference>
<proteinExistence type="predicted"/>
<gene>
    <name evidence="1" type="ORF">JMJ56_02550</name>
</gene>
<dbReference type="EMBL" id="JAETWB010000001">
    <property type="protein sequence ID" value="MBL6076869.1"/>
    <property type="molecule type" value="Genomic_DNA"/>
</dbReference>
<sequence>MAKDSAPAWRLRRYGIVAHASDGAMEVNPPRLLAWAKEEDTNQRHLMGLRSFLCISGMWSPARDQRW</sequence>
<keyword evidence="2" id="KW-1185">Reference proteome</keyword>